<evidence type="ECO:0000259" key="1">
    <source>
        <dbReference type="PROSITE" id="PS51202"/>
    </source>
</evidence>
<accession>A0A7C3MBU6</accession>
<dbReference type="AlphaFoldDB" id="A0A7C3MBU6"/>
<proteinExistence type="predicted"/>
<dbReference type="SUPFAM" id="SSF116726">
    <property type="entry name" value="TrkA C-terminal domain-like"/>
    <property type="match status" value="1"/>
</dbReference>
<evidence type="ECO:0000313" key="2">
    <source>
        <dbReference type="EMBL" id="HFW32573.1"/>
    </source>
</evidence>
<sequence>MSDKSIELPGIGTKYEIETEKGDKVAVIFMDTGSIQLYILERGKETPSVVELNSREASRLGSILTGAIIEPEKEAVEVAFSALSDLRISVHTYIIGKNLKGKSIGELAIRRRTGVTIVAVARKGRNFVNPSPDFVFEEGDVVVAIGERHQLEKFEREILGI</sequence>
<comment type="caution">
    <text evidence="2">The sequence shown here is derived from an EMBL/GenBank/DDBJ whole genome shotgun (WGS) entry which is preliminary data.</text>
</comment>
<feature type="domain" description="RCK C-terminal" evidence="1">
    <location>
        <begin position="78"/>
        <end position="160"/>
    </location>
</feature>
<dbReference type="InterPro" id="IPR006037">
    <property type="entry name" value="RCK_C"/>
</dbReference>
<dbReference type="Gene3D" id="3.30.70.1450">
    <property type="entry name" value="Regulator of K+ conductance, C-terminal domain"/>
    <property type="match status" value="1"/>
</dbReference>
<dbReference type="EMBL" id="DTLB01000038">
    <property type="protein sequence ID" value="HFW32573.1"/>
    <property type="molecule type" value="Genomic_DNA"/>
</dbReference>
<dbReference type="GO" id="GO:0008324">
    <property type="term" value="F:monoatomic cation transmembrane transporter activity"/>
    <property type="evidence" value="ECO:0007669"/>
    <property type="project" value="InterPro"/>
</dbReference>
<dbReference type="PROSITE" id="PS51202">
    <property type="entry name" value="RCK_C"/>
    <property type="match status" value="1"/>
</dbReference>
<dbReference type="PIRSF" id="PIRSF005028">
    <property type="entry name" value="KhtT"/>
    <property type="match status" value="1"/>
</dbReference>
<gene>
    <name evidence="2" type="ORF">ENW66_06435</name>
</gene>
<reference evidence="2" key="1">
    <citation type="journal article" date="2020" name="mSystems">
        <title>Genome- and Community-Level Interaction Insights into Carbon Utilization and Element Cycling Functions of Hydrothermarchaeota in Hydrothermal Sediment.</title>
        <authorList>
            <person name="Zhou Z."/>
            <person name="Liu Y."/>
            <person name="Xu W."/>
            <person name="Pan J."/>
            <person name="Luo Z.H."/>
            <person name="Li M."/>
        </authorList>
    </citation>
    <scope>NUCLEOTIDE SEQUENCE [LARGE SCALE GENOMIC DNA]</scope>
    <source>
        <strain evidence="2">SpSt-87</strain>
    </source>
</reference>
<dbReference type="Pfam" id="PF25991">
    <property type="entry name" value="KhtT_N"/>
    <property type="match status" value="1"/>
</dbReference>
<dbReference type="InterPro" id="IPR026278">
    <property type="entry name" value="KhtT"/>
</dbReference>
<protein>
    <submittedName>
        <fullName evidence="2">Potassium transporter TrkA</fullName>
    </submittedName>
</protein>
<dbReference type="PANTHER" id="PTHR30445">
    <property type="entry name" value="K(+)_H(+) ANTIPORTER SUBUNIT KHTT"/>
    <property type="match status" value="1"/>
</dbReference>
<name>A0A7C3MBU6_ARCFL</name>
<dbReference type="InterPro" id="IPR036721">
    <property type="entry name" value="RCK_C_sf"/>
</dbReference>
<dbReference type="InterPro" id="IPR058776">
    <property type="entry name" value="KhtT-like_N"/>
</dbReference>
<dbReference type="GO" id="GO:0006813">
    <property type="term" value="P:potassium ion transport"/>
    <property type="evidence" value="ECO:0007669"/>
    <property type="project" value="InterPro"/>
</dbReference>
<dbReference type="InterPro" id="IPR050144">
    <property type="entry name" value="AAE_transporter"/>
</dbReference>
<dbReference type="PANTHER" id="PTHR30445:SF8">
    <property type="entry name" value="K(+)_H(+) ANTIPORTER SUBUNIT KHTT"/>
    <property type="match status" value="1"/>
</dbReference>
<organism evidence="2">
    <name type="scientific">Archaeoglobus fulgidus</name>
    <dbReference type="NCBI Taxonomy" id="2234"/>
    <lineage>
        <taxon>Archaea</taxon>
        <taxon>Methanobacteriati</taxon>
        <taxon>Methanobacteriota</taxon>
        <taxon>Archaeoglobi</taxon>
        <taxon>Archaeoglobales</taxon>
        <taxon>Archaeoglobaceae</taxon>
        <taxon>Archaeoglobus</taxon>
    </lineage>
</organism>
<dbReference type="Pfam" id="PF02080">
    <property type="entry name" value="TrkA_C"/>
    <property type="match status" value="1"/>
</dbReference>